<dbReference type="OrthoDB" id="9947876at2"/>
<dbReference type="AlphaFoldDB" id="A0A1A9N5Z9"/>
<sequence>MKFDFHETIARLVLMFLLGIALSVILKRLDWPSTFWKDVLSGGGSFVLTDVFFNFSSNQKKQ</sequence>
<dbReference type="RefSeq" id="WP_064269120.1">
    <property type="nucleotide sequence ID" value="NZ_LXJZ01000179.1"/>
</dbReference>
<evidence type="ECO:0000313" key="2">
    <source>
        <dbReference type="EMBL" id="OAJ57358.1"/>
    </source>
</evidence>
<keyword evidence="1" id="KW-0812">Transmembrane</keyword>
<organism evidence="3 5">
    <name type="scientific">Paraburkholderia ginsengiterrae</name>
    <dbReference type="NCBI Taxonomy" id="1462993"/>
    <lineage>
        <taxon>Bacteria</taxon>
        <taxon>Pseudomonadati</taxon>
        <taxon>Pseudomonadota</taxon>
        <taxon>Betaproteobacteria</taxon>
        <taxon>Burkholderiales</taxon>
        <taxon>Burkholderiaceae</taxon>
        <taxon>Paraburkholderia</taxon>
    </lineage>
</organism>
<dbReference type="EMBL" id="LXKA01000298">
    <property type="protein sequence ID" value="OAJ58959.1"/>
    <property type="molecule type" value="Genomic_DNA"/>
</dbReference>
<protein>
    <submittedName>
        <fullName evidence="3">Uncharacterized protein</fullName>
    </submittedName>
</protein>
<keyword evidence="1" id="KW-0472">Membrane</keyword>
<evidence type="ECO:0000313" key="3">
    <source>
        <dbReference type="EMBL" id="OAJ58959.1"/>
    </source>
</evidence>
<name>A0A1A9N5Z9_9BURK</name>
<evidence type="ECO:0000313" key="4">
    <source>
        <dbReference type="Proteomes" id="UP000077961"/>
    </source>
</evidence>
<evidence type="ECO:0000313" key="5">
    <source>
        <dbReference type="Proteomes" id="UP000078116"/>
    </source>
</evidence>
<comment type="caution">
    <text evidence="3">The sequence shown here is derived from an EMBL/GenBank/DDBJ whole genome shotgun (WGS) entry which is preliminary data.</text>
</comment>
<dbReference type="Proteomes" id="UP000077961">
    <property type="component" value="Unassembled WGS sequence"/>
</dbReference>
<dbReference type="Proteomes" id="UP000078116">
    <property type="component" value="Unassembled WGS sequence"/>
</dbReference>
<keyword evidence="1" id="KW-1133">Transmembrane helix</keyword>
<gene>
    <name evidence="2" type="ORF">A6V36_31550</name>
    <name evidence="3" type="ORF">A6V37_28150</name>
</gene>
<feature type="transmembrane region" description="Helical" evidence="1">
    <location>
        <begin position="12"/>
        <end position="29"/>
    </location>
</feature>
<keyword evidence="4" id="KW-1185">Reference proteome</keyword>
<dbReference type="EMBL" id="LXJZ01000179">
    <property type="protein sequence ID" value="OAJ57358.1"/>
    <property type="molecule type" value="Genomic_DNA"/>
</dbReference>
<accession>A0A1A9N5Z9</accession>
<reference evidence="4 5" key="1">
    <citation type="submission" date="2016-04" db="EMBL/GenBank/DDBJ databases">
        <title>Reclassification of Paraburkholderia panaciterrae (Farh et al. 2015) Dobritsa &amp; Samadpour 2016 as a later homotypic synonym of Paraburkholderia ginsengiterrae (Farh et al. 2015) Dobritsa &amp; Samadpour 2016.</title>
        <authorList>
            <person name="Dobritsa A.P."/>
            <person name="Kutumbaka K."/>
            <person name="Samadpour M."/>
        </authorList>
    </citation>
    <scope>NUCLEOTIDE SEQUENCE [LARGE SCALE GENOMIC DNA]</scope>
    <source>
        <strain evidence="3 5">DCY85</strain>
        <strain evidence="2 4">DCY85-1</strain>
    </source>
</reference>
<dbReference type="STRING" id="1462993.A6V36_31550"/>
<evidence type="ECO:0000256" key="1">
    <source>
        <dbReference type="SAM" id="Phobius"/>
    </source>
</evidence>
<proteinExistence type="predicted"/>